<dbReference type="RefSeq" id="XP_040771512.1">
    <property type="nucleotide sequence ID" value="XM_040919862.1"/>
</dbReference>
<dbReference type="AlphaFoldDB" id="A0A9P5CIH1"/>
<dbReference type="PANTHER" id="PTHR12736">
    <property type="entry name" value="LANC-LIKE PROTEIN"/>
    <property type="match status" value="1"/>
</dbReference>
<accession>A0A9P5CIH1</accession>
<keyword evidence="1" id="KW-0479">Metal-binding</keyword>
<feature type="binding site" evidence="1">
    <location>
        <position position="296"/>
    </location>
    <ligand>
        <name>Zn(2+)</name>
        <dbReference type="ChEBI" id="CHEBI:29105"/>
    </ligand>
</feature>
<dbReference type="InterPro" id="IPR012341">
    <property type="entry name" value="6hp_glycosidase-like_sf"/>
</dbReference>
<dbReference type="SMART" id="SM01260">
    <property type="entry name" value="LANC_like"/>
    <property type="match status" value="1"/>
</dbReference>
<dbReference type="SUPFAM" id="SSF158745">
    <property type="entry name" value="LanC-like"/>
    <property type="match status" value="1"/>
</dbReference>
<feature type="binding site" evidence="1">
    <location>
        <position position="297"/>
    </location>
    <ligand>
        <name>Zn(2+)</name>
        <dbReference type="ChEBI" id="CHEBI:29105"/>
    </ligand>
</feature>
<proteinExistence type="predicted"/>
<dbReference type="Gene3D" id="1.50.10.10">
    <property type="match status" value="1"/>
</dbReference>
<feature type="binding site" evidence="1">
    <location>
        <position position="248"/>
    </location>
    <ligand>
        <name>Zn(2+)</name>
        <dbReference type="ChEBI" id="CHEBI:29105"/>
    </ligand>
</feature>
<dbReference type="InterPro" id="IPR007822">
    <property type="entry name" value="LANC-like"/>
</dbReference>
<evidence type="ECO:0000313" key="2">
    <source>
        <dbReference type="EMBL" id="KAF3760533.1"/>
    </source>
</evidence>
<dbReference type="Proteomes" id="UP000803844">
    <property type="component" value="Unassembled WGS sequence"/>
</dbReference>
<dbReference type="PANTHER" id="PTHR12736:SF7">
    <property type="entry name" value="LANC-LIKE PROTEIN 3"/>
    <property type="match status" value="1"/>
</dbReference>
<dbReference type="PRINTS" id="PR01950">
    <property type="entry name" value="LANCSUPER"/>
</dbReference>
<dbReference type="GO" id="GO:0031179">
    <property type="term" value="P:peptide modification"/>
    <property type="evidence" value="ECO:0007669"/>
    <property type="project" value="InterPro"/>
</dbReference>
<evidence type="ECO:0000313" key="3">
    <source>
        <dbReference type="Proteomes" id="UP000803844"/>
    </source>
</evidence>
<dbReference type="GeneID" id="63836991"/>
<dbReference type="GO" id="GO:0046872">
    <property type="term" value="F:metal ion binding"/>
    <property type="evidence" value="ECO:0007669"/>
    <property type="project" value="UniProtKB-KW"/>
</dbReference>
<dbReference type="EMBL" id="MU032352">
    <property type="protein sequence ID" value="KAF3760533.1"/>
    <property type="molecule type" value="Genomic_DNA"/>
</dbReference>
<sequence>MEARFIPNDFPSLFALDDPEQLLKQALQDIITDLPPREDYFGVKVSGFWSGPTGLAYLFLQASVRQPDLKIDGNDCLSWAKRYLEGTRGELELTADRCGIGSEKLAYEAVRACVSKDLDQVKVFTSSIPEIVAGKEYPNEILHGRAGTLYLLRLLRHWVPGSAELVEESIQAVSEAILSDGPEWTWHGKPYLGAVHGDISIVTQLVLTTPSLAGRVEEKLVGLLDLQVPSGNWPILAGRLDHLLVQFCHGAPGFVHSLLALRPHFPGLRAKIDMAIEKGQQCVWEEGLLVKQPSICHGIFGNALALPRGPKRDHFLAVATPTKMSELKQKEKRLFEPADYGTKYAILTGYLPGASWAWLVSSDESPGLIYYTDV</sequence>
<organism evidence="2 3">
    <name type="scientific">Cryphonectria parasitica (strain ATCC 38755 / EP155)</name>
    <dbReference type="NCBI Taxonomy" id="660469"/>
    <lineage>
        <taxon>Eukaryota</taxon>
        <taxon>Fungi</taxon>
        <taxon>Dikarya</taxon>
        <taxon>Ascomycota</taxon>
        <taxon>Pezizomycotina</taxon>
        <taxon>Sordariomycetes</taxon>
        <taxon>Sordariomycetidae</taxon>
        <taxon>Diaporthales</taxon>
        <taxon>Cryphonectriaceae</taxon>
        <taxon>Cryphonectria-Endothia species complex</taxon>
        <taxon>Cryphonectria</taxon>
    </lineage>
</organism>
<reference evidence="2" key="1">
    <citation type="journal article" date="2020" name="Phytopathology">
        <title>Genome sequence of the chestnut blight fungus Cryphonectria parasitica EP155: A fundamental resource for an archetypical invasive plant pathogen.</title>
        <authorList>
            <person name="Crouch J.A."/>
            <person name="Dawe A."/>
            <person name="Aerts A."/>
            <person name="Barry K."/>
            <person name="Churchill A.C.L."/>
            <person name="Grimwood J."/>
            <person name="Hillman B."/>
            <person name="Milgroom M.G."/>
            <person name="Pangilinan J."/>
            <person name="Smith M."/>
            <person name="Salamov A."/>
            <person name="Schmutz J."/>
            <person name="Yadav J."/>
            <person name="Grigoriev I.V."/>
            <person name="Nuss D."/>
        </authorList>
    </citation>
    <scope>NUCLEOTIDE SEQUENCE</scope>
    <source>
        <strain evidence="2">EP155</strain>
    </source>
</reference>
<keyword evidence="1" id="KW-0862">Zinc</keyword>
<dbReference type="Pfam" id="PF05147">
    <property type="entry name" value="LANC_like"/>
    <property type="match status" value="1"/>
</dbReference>
<gene>
    <name evidence="2" type="ORF">M406DRAFT_324359</name>
</gene>
<comment type="caution">
    <text evidence="2">The sequence shown here is derived from an EMBL/GenBank/DDBJ whole genome shotgun (WGS) entry which is preliminary data.</text>
</comment>
<keyword evidence="3" id="KW-1185">Reference proteome</keyword>
<protein>
    <submittedName>
        <fullName evidence="2">Uncharacterized protein</fullName>
    </submittedName>
</protein>
<dbReference type="OrthoDB" id="10257263at2759"/>
<evidence type="ECO:0000256" key="1">
    <source>
        <dbReference type="PIRSR" id="PIRSR607822-1"/>
    </source>
</evidence>
<dbReference type="GO" id="GO:0005886">
    <property type="term" value="C:plasma membrane"/>
    <property type="evidence" value="ECO:0007669"/>
    <property type="project" value="TreeGrafter"/>
</dbReference>
<dbReference type="CDD" id="cd04794">
    <property type="entry name" value="euk_LANCL"/>
    <property type="match status" value="1"/>
</dbReference>
<name>A0A9P5CIH1_CRYP1</name>
<dbReference type="GO" id="GO:0005975">
    <property type="term" value="P:carbohydrate metabolic process"/>
    <property type="evidence" value="ECO:0007669"/>
    <property type="project" value="InterPro"/>
</dbReference>